<protein>
    <recommendedName>
        <fullName evidence="1">YdhG-like domain-containing protein</fullName>
    </recommendedName>
</protein>
<evidence type="ECO:0000313" key="3">
    <source>
        <dbReference type="Proteomes" id="UP000050902"/>
    </source>
</evidence>
<dbReference type="InterPro" id="IPR014922">
    <property type="entry name" value="YdhG-like"/>
</dbReference>
<accession>A0ABR5NGQ0</accession>
<dbReference type="SUPFAM" id="SSF159888">
    <property type="entry name" value="YdhG-like"/>
    <property type="match status" value="1"/>
</dbReference>
<proteinExistence type="predicted"/>
<feature type="domain" description="YdhG-like" evidence="1">
    <location>
        <begin position="22"/>
        <end position="124"/>
    </location>
</feature>
<evidence type="ECO:0000313" key="2">
    <source>
        <dbReference type="EMBL" id="KRG54747.1"/>
    </source>
</evidence>
<sequence length="128" mass="14206">MGKATTTDVDAFIDALDHPLASTIRALRVLLLAVDPAIAEAVKWNAPSFRTSEHFATMQLRRPDVVRLILHLGTKKRSLPADVVADPEGLLEWLGPDRALLEFRDAAELEARRTAVVALIRQWMAQLT</sequence>
<dbReference type="RefSeq" id="WP_055771315.1">
    <property type="nucleotide sequence ID" value="NZ_LDJG01000028.1"/>
</dbReference>
<dbReference type="Proteomes" id="UP000050902">
    <property type="component" value="Unassembled WGS sequence"/>
</dbReference>
<organism evidence="2 3">
    <name type="scientific">Stenotrophomonas nitritireducens</name>
    <dbReference type="NCBI Taxonomy" id="83617"/>
    <lineage>
        <taxon>Bacteria</taxon>
        <taxon>Pseudomonadati</taxon>
        <taxon>Pseudomonadota</taxon>
        <taxon>Gammaproteobacteria</taxon>
        <taxon>Lysobacterales</taxon>
        <taxon>Lysobacteraceae</taxon>
        <taxon>Stenotrophomonas</taxon>
    </lineage>
</organism>
<name>A0ABR5NGQ0_9GAMM</name>
<keyword evidence="3" id="KW-1185">Reference proteome</keyword>
<dbReference type="EMBL" id="LDJG01000028">
    <property type="protein sequence ID" value="KRG54747.1"/>
    <property type="molecule type" value="Genomic_DNA"/>
</dbReference>
<gene>
    <name evidence="2" type="ORF">ABB22_15415</name>
</gene>
<comment type="caution">
    <text evidence="2">The sequence shown here is derived from an EMBL/GenBank/DDBJ whole genome shotgun (WGS) entry which is preliminary data.</text>
</comment>
<dbReference type="Pfam" id="PF08818">
    <property type="entry name" value="DUF1801"/>
    <property type="match status" value="1"/>
</dbReference>
<evidence type="ECO:0000259" key="1">
    <source>
        <dbReference type="Pfam" id="PF08818"/>
    </source>
</evidence>
<reference evidence="2 3" key="1">
    <citation type="submission" date="2015-05" db="EMBL/GenBank/DDBJ databases">
        <title>Genome sequencing and analysis of members of genus Stenotrophomonas.</title>
        <authorList>
            <person name="Patil P.P."/>
            <person name="Midha S."/>
            <person name="Patil P.B."/>
        </authorList>
    </citation>
    <scope>NUCLEOTIDE SEQUENCE [LARGE SCALE GENOMIC DNA]</scope>
    <source>
        <strain evidence="2 3">DSM 12575</strain>
    </source>
</reference>